<reference evidence="1 2" key="1">
    <citation type="journal article" date="2016" name="Int. J. Syst. Evol. Microbiol.">
        <title>Pontibacter aydingkolensis sp. nov., isolated from soil of a salt lake.</title>
        <authorList>
            <person name="Osman G."/>
            <person name="Zhang T."/>
            <person name="Lou K."/>
            <person name="Gao Y."/>
            <person name="Chang W."/>
            <person name="Lin Q."/>
            <person name="Yang H.M."/>
            <person name="Huo X.D."/>
            <person name="Wang N."/>
        </authorList>
    </citation>
    <scope>NUCLEOTIDE SEQUENCE [LARGE SCALE GENOMIC DNA]</scope>
    <source>
        <strain evidence="1 2">KACC 19255</strain>
    </source>
</reference>
<comment type="caution">
    <text evidence="1">The sequence shown here is derived from an EMBL/GenBank/DDBJ whole genome shotgun (WGS) entry which is preliminary data.</text>
</comment>
<gene>
    <name evidence="1" type="ORF">K0O23_03355</name>
</gene>
<sequence length="137" mass="15252">MLTQLPLQAQNQKHANIRYFGDRAGLDFNSGTPVTLTNSSMNAFEGTASRADDQGRLVFHSDGTTEAELIVTKPDLYKLRAYNQHCEATDGIRVKFKNCVGGLFIPNIITSNGNGLIEVFFIHGLTEDDWELRIFNS</sequence>
<evidence type="ECO:0000313" key="2">
    <source>
        <dbReference type="Proteomes" id="UP000813018"/>
    </source>
</evidence>
<proteinExistence type="predicted"/>
<dbReference type="RefSeq" id="WP_219875976.1">
    <property type="nucleotide sequence ID" value="NZ_JAHYXK010000002.1"/>
</dbReference>
<dbReference type="EMBL" id="JAHYXK010000002">
    <property type="protein sequence ID" value="MBW7466091.1"/>
    <property type="molecule type" value="Genomic_DNA"/>
</dbReference>
<protein>
    <submittedName>
        <fullName evidence="1">Uncharacterized protein</fullName>
    </submittedName>
</protein>
<organism evidence="1 2">
    <name type="scientific">Pontibacter aydingkolensis</name>
    <dbReference type="NCBI Taxonomy" id="1911536"/>
    <lineage>
        <taxon>Bacteria</taxon>
        <taxon>Pseudomonadati</taxon>
        <taxon>Bacteroidota</taxon>
        <taxon>Cytophagia</taxon>
        <taxon>Cytophagales</taxon>
        <taxon>Hymenobacteraceae</taxon>
        <taxon>Pontibacter</taxon>
    </lineage>
</organism>
<accession>A0ABS7CQH4</accession>
<evidence type="ECO:0000313" key="1">
    <source>
        <dbReference type="EMBL" id="MBW7466091.1"/>
    </source>
</evidence>
<name>A0ABS7CQH4_9BACT</name>
<keyword evidence="2" id="KW-1185">Reference proteome</keyword>
<dbReference type="Proteomes" id="UP000813018">
    <property type="component" value="Unassembled WGS sequence"/>
</dbReference>